<name>A0A8H5HR90_9AGAR</name>
<keyword evidence="3" id="KW-1185">Reference proteome</keyword>
<dbReference type="InterPro" id="IPR018870">
    <property type="entry name" value="Tti2"/>
</dbReference>
<dbReference type="GO" id="GO:0005829">
    <property type="term" value="C:cytosol"/>
    <property type="evidence" value="ECO:0007669"/>
    <property type="project" value="TreeGrafter"/>
</dbReference>
<dbReference type="PANTHER" id="PTHR32226">
    <property type="entry name" value="TELO2-INTERACTING PROTEIN 2"/>
    <property type="match status" value="1"/>
</dbReference>
<sequence length="327" mass="36254">MSTDALEPLLRSLQVPSDYARYENITEDTALVRLDEWKRSAERILVELRTILKQRSSDLSTEDQANAISAAASFDGQDPWITAASRCTSGEILQRFPHPNNALLVQILTYNIKPLFQLNPHPFLNVSGRKLSRPAGGPMASSDFYDEQTWKKSPGIANLVSWCVRLVPGEAYEDLWHLIIPPVMALLDDFEAKYKLRGVEVVSEMLQQVPGQLLKRTGMDGLIRSSLNTCLLQLHNPETPQLIEAAVDASLSLTLLTTSVGSADQFDQLCALLGEGIISGIWLYASDKPDVVLASLHALPLILRTLKIGNARFLKKNARHACRTGKR</sequence>
<organism evidence="2 3">
    <name type="scientific">Tricholomella constricta</name>
    <dbReference type="NCBI Taxonomy" id="117010"/>
    <lineage>
        <taxon>Eukaryota</taxon>
        <taxon>Fungi</taxon>
        <taxon>Dikarya</taxon>
        <taxon>Basidiomycota</taxon>
        <taxon>Agaricomycotina</taxon>
        <taxon>Agaricomycetes</taxon>
        <taxon>Agaricomycetidae</taxon>
        <taxon>Agaricales</taxon>
        <taxon>Tricholomatineae</taxon>
        <taxon>Lyophyllaceae</taxon>
        <taxon>Tricholomella</taxon>
    </lineage>
</organism>
<dbReference type="AlphaFoldDB" id="A0A8H5HR90"/>
<proteinExistence type="inferred from homology"/>
<comment type="similarity">
    <text evidence="1">Belongs to the TTI2 family.</text>
</comment>
<dbReference type="Proteomes" id="UP000565441">
    <property type="component" value="Unassembled WGS sequence"/>
</dbReference>
<evidence type="ECO:0000313" key="3">
    <source>
        <dbReference type="Proteomes" id="UP000565441"/>
    </source>
</evidence>
<evidence type="ECO:0000256" key="1">
    <source>
        <dbReference type="ARBA" id="ARBA00034736"/>
    </source>
</evidence>
<comment type="caution">
    <text evidence="2">The sequence shown here is derived from an EMBL/GenBank/DDBJ whole genome shotgun (WGS) entry which is preliminary data.</text>
</comment>
<dbReference type="GO" id="GO:0110078">
    <property type="term" value="C:TTT Hsp90 cochaperone complex"/>
    <property type="evidence" value="ECO:0007669"/>
    <property type="project" value="InterPro"/>
</dbReference>
<dbReference type="Pfam" id="PF10521">
    <property type="entry name" value="Tti2"/>
    <property type="match status" value="1"/>
</dbReference>
<protein>
    <submittedName>
        <fullName evidence="2">Uncharacterized protein</fullName>
    </submittedName>
</protein>
<accession>A0A8H5HR90</accession>
<evidence type="ECO:0000313" key="2">
    <source>
        <dbReference type="EMBL" id="KAF5388141.1"/>
    </source>
</evidence>
<dbReference type="GO" id="GO:0005634">
    <property type="term" value="C:nucleus"/>
    <property type="evidence" value="ECO:0007669"/>
    <property type="project" value="TreeGrafter"/>
</dbReference>
<dbReference type="PANTHER" id="PTHR32226:SF2">
    <property type="entry name" value="TELO2-INTERACTING PROTEIN 2"/>
    <property type="match status" value="1"/>
</dbReference>
<dbReference type="EMBL" id="JAACJP010000001">
    <property type="protein sequence ID" value="KAF5388141.1"/>
    <property type="molecule type" value="Genomic_DNA"/>
</dbReference>
<reference evidence="2 3" key="1">
    <citation type="journal article" date="2020" name="ISME J.">
        <title>Uncovering the hidden diversity of litter-decomposition mechanisms in mushroom-forming fungi.</title>
        <authorList>
            <person name="Floudas D."/>
            <person name="Bentzer J."/>
            <person name="Ahren D."/>
            <person name="Johansson T."/>
            <person name="Persson P."/>
            <person name="Tunlid A."/>
        </authorList>
    </citation>
    <scope>NUCLEOTIDE SEQUENCE [LARGE SCALE GENOMIC DNA]</scope>
    <source>
        <strain evidence="2 3">CBS 661.87</strain>
    </source>
</reference>
<gene>
    <name evidence="2" type="ORF">D9615_000018</name>
</gene>
<dbReference type="OrthoDB" id="6417021at2759"/>